<dbReference type="OrthoDB" id="64959at2759"/>
<keyword evidence="2" id="KW-1185">Reference proteome</keyword>
<reference evidence="1 2" key="1">
    <citation type="journal article" date="2014" name="Genome Biol. Evol.">
        <title>The secreted proteins of Achlya hypogyna and Thraustotheca clavata identify the ancestral oomycete secretome and reveal gene acquisitions by horizontal gene transfer.</title>
        <authorList>
            <person name="Misner I."/>
            <person name="Blouin N."/>
            <person name="Leonard G."/>
            <person name="Richards T.A."/>
            <person name="Lane C.E."/>
        </authorList>
    </citation>
    <scope>NUCLEOTIDE SEQUENCE [LARGE SCALE GENOMIC DNA]</scope>
    <source>
        <strain evidence="1 2">ATCC 34112</strain>
    </source>
</reference>
<dbReference type="EMBL" id="JNBS01002705">
    <property type="protein sequence ID" value="OQR89588.1"/>
    <property type="molecule type" value="Genomic_DNA"/>
</dbReference>
<organism evidence="1 2">
    <name type="scientific">Thraustotheca clavata</name>
    <dbReference type="NCBI Taxonomy" id="74557"/>
    <lineage>
        <taxon>Eukaryota</taxon>
        <taxon>Sar</taxon>
        <taxon>Stramenopiles</taxon>
        <taxon>Oomycota</taxon>
        <taxon>Saprolegniomycetes</taxon>
        <taxon>Saprolegniales</taxon>
        <taxon>Achlyaceae</taxon>
        <taxon>Thraustotheca</taxon>
    </lineage>
</organism>
<protein>
    <submittedName>
        <fullName evidence="1">Uncharacterized protein</fullName>
    </submittedName>
</protein>
<gene>
    <name evidence="1" type="ORF">THRCLA_09676</name>
</gene>
<evidence type="ECO:0000313" key="2">
    <source>
        <dbReference type="Proteomes" id="UP000243217"/>
    </source>
</evidence>
<comment type="caution">
    <text evidence="1">The sequence shown here is derived from an EMBL/GenBank/DDBJ whole genome shotgun (WGS) entry which is preliminary data.</text>
</comment>
<name>A0A1V9YV31_9STRA</name>
<accession>A0A1V9YV31</accession>
<dbReference type="InterPro" id="IPR017853">
    <property type="entry name" value="GH"/>
</dbReference>
<sequence>MLLMPFLSFKVHVASNAEFHQIITLYFSCNYDLLKDDNIFPLCTFDSFSDLRLSMTISFDNFGLRLMQKQELPSSRQQTQRWYISEDSAGFHWWPLPIAIFAISAVIYAGAFSYDQGWLDEFTGNLTRIQFHDPDVLKGGCMAINHKMTWREMNNKAGKCSRGQYYDALHNDCFACAAPGAQDRIFGLNWDVQADCYNMMTFPDFRYTTHIYWNGASIDPSSGSVTLPKRPDNHTSINRCMVETRMRCIKQIGVIGASKSEFALAFKNEANIATFVSSAMDLITKYRLDGLHIADISGNDNSNNGDWKSNYGPTVVKYLAALRKGLNDLQSPNTPAYTLSWEELASAFDTSSTNSTSYKGCKQISDSSGLYRCFNSDIISSVDWINFQTFSRNPSVSLQSLLNSKTWMTSVPSTKFVFGTCSVSGANMCRGSANGKDELIIVAKAGSDLYKGVSLDSGTADIEANKGSSISAMGPLGAYGVLMPQRAPLQATAPL</sequence>
<dbReference type="Gene3D" id="3.20.20.80">
    <property type="entry name" value="Glycosidases"/>
    <property type="match status" value="1"/>
</dbReference>
<proteinExistence type="predicted"/>
<dbReference type="Proteomes" id="UP000243217">
    <property type="component" value="Unassembled WGS sequence"/>
</dbReference>
<evidence type="ECO:0000313" key="1">
    <source>
        <dbReference type="EMBL" id="OQR89588.1"/>
    </source>
</evidence>
<dbReference type="SUPFAM" id="SSF51445">
    <property type="entry name" value="(Trans)glycosidases"/>
    <property type="match status" value="1"/>
</dbReference>
<dbReference type="AlphaFoldDB" id="A0A1V9YV31"/>